<evidence type="ECO:0000313" key="2">
    <source>
        <dbReference type="Proteomes" id="UP000054047"/>
    </source>
</evidence>
<reference evidence="1 2" key="1">
    <citation type="submission" date="2013-12" db="EMBL/GenBank/DDBJ databases">
        <title>Draft genome of the parsitic nematode Ancylostoma duodenale.</title>
        <authorList>
            <person name="Mitreva M."/>
        </authorList>
    </citation>
    <scope>NUCLEOTIDE SEQUENCE [LARGE SCALE GENOMIC DNA]</scope>
    <source>
        <strain evidence="1 2">Zhejiang</strain>
    </source>
</reference>
<dbReference type="EMBL" id="KN778899">
    <property type="protein sequence ID" value="KIH44283.1"/>
    <property type="molecule type" value="Genomic_DNA"/>
</dbReference>
<dbReference type="OrthoDB" id="5845709at2759"/>
<dbReference type="Pfam" id="PF03564">
    <property type="entry name" value="DUF1759"/>
    <property type="match status" value="1"/>
</dbReference>
<dbReference type="AlphaFoldDB" id="A0A0C2BKK4"/>
<organism evidence="1 2">
    <name type="scientific">Ancylostoma duodenale</name>
    <dbReference type="NCBI Taxonomy" id="51022"/>
    <lineage>
        <taxon>Eukaryota</taxon>
        <taxon>Metazoa</taxon>
        <taxon>Ecdysozoa</taxon>
        <taxon>Nematoda</taxon>
        <taxon>Chromadorea</taxon>
        <taxon>Rhabditida</taxon>
        <taxon>Rhabditina</taxon>
        <taxon>Rhabditomorpha</taxon>
        <taxon>Strongyloidea</taxon>
        <taxon>Ancylostomatidae</taxon>
        <taxon>Ancylostomatinae</taxon>
        <taxon>Ancylostoma</taxon>
    </lineage>
</organism>
<accession>A0A0C2BKK4</accession>
<protein>
    <recommendedName>
        <fullName evidence="3">Peptidase family A16</fullName>
    </recommendedName>
</protein>
<dbReference type="PANTHER" id="PTHR22954:SF3">
    <property type="entry name" value="PROTEIN CBG08539"/>
    <property type="match status" value="1"/>
</dbReference>
<proteinExistence type="predicted"/>
<gene>
    <name evidence="1" type="ORF">ANCDUO_25693</name>
</gene>
<evidence type="ECO:0000313" key="1">
    <source>
        <dbReference type="EMBL" id="KIH44283.1"/>
    </source>
</evidence>
<dbReference type="InterPro" id="IPR005312">
    <property type="entry name" value="DUF1759"/>
</dbReference>
<sequence length="195" mass="22017">MEVGKNNGPFTQCPVAYPSLKEQQLKLPSSELPEFNGDFEAFPEFWDIFNTAVHSNDTVPPSLKFLLLKSKLTGSAASIISEIKCTAQNYDKAITTLLATYDRPDILRQKFWDQLQVLPPSAGSARSQRTLVCRVRAIWAQLKNLKEQPGSTPLMRMILSKFPQRTRDKVGELRIKTMRGQQKNSFKLSTLLSLS</sequence>
<name>A0A0C2BKK4_9BILA</name>
<keyword evidence="2" id="KW-1185">Reference proteome</keyword>
<dbReference type="Proteomes" id="UP000054047">
    <property type="component" value="Unassembled WGS sequence"/>
</dbReference>
<evidence type="ECO:0008006" key="3">
    <source>
        <dbReference type="Google" id="ProtNLM"/>
    </source>
</evidence>
<dbReference type="PANTHER" id="PTHR22954">
    <property type="entry name" value="RETROVIRAL PROTEASE-RELATED"/>
    <property type="match status" value="1"/>
</dbReference>